<gene>
    <name evidence="1" type="ORF">AB4Y32_39745</name>
</gene>
<protein>
    <submittedName>
        <fullName evidence="1">Uncharacterized protein</fullName>
    </submittedName>
</protein>
<keyword evidence="2" id="KW-1185">Reference proteome</keyword>
<evidence type="ECO:0000313" key="1">
    <source>
        <dbReference type="EMBL" id="MEX3937768.1"/>
    </source>
</evidence>
<proteinExistence type="predicted"/>
<reference evidence="1" key="1">
    <citation type="submission" date="2024-07" db="EMBL/GenBank/DDBJ databases">
        <title>A survey of Mimosa microsymbionts across Brazilian biomes reveals a high diversity of Paraburkholderia nodulating endemic species, but also that Cupriavidus is common as a symbiont of widespread species.</title>
        <authorList>
            <person name="Rouws L."/>
            <person name="Barauna A."/>
            <person name="Beukes C."/>
            <person name="Rouws J.R.C."/>
            <person name="De Faria S.M."/>
            <person name="Gross E."/>
            <person name="Bueno Dos Reis Junior F."/>
            <person name="Simon M.F."/>
            <person name="Maluk M."/>
            <person name="Odee D.W."/>
            <person name="Kenicer G."/>
            <person name="Young J.P.W."/>
            <person name="Reis V.M."/>
            <person name="Zilli J."/>
            <person name="James E.K."/>
        </authorList>
    </citation>
    <scope>NUCLEOTIDE SEQUENCE</scope>
    <source>
        <strain evidence="1">EG181B</strain>
    </source>
</reference>
<organism evidence="1 2">
    <name type="scientific">Paraburkholderia phymatum</name>
    <dbReference type="NCBI Taxonomy" id="148447"/>
    <lineage>
        <taxon>Bacteria</taxon>
        <taxon>Pseudomonadati</taxon>
        <taxon>Pseudomonadota</taxon>
        <taxon>Betaproteobacteria</taxon>
        <taxon>Burkholderiales</taxon>
        <taxon>Burkholderiaceae</taxon>
        <taxon>Paraburkholderia</taxon>
    </lineage>
</organism>
<sequence length="55" mass="5764">MNRRDERLIRSSPHATPIVNQALSNEPKKSILGAIIGATGTGHCPCVAVVITGVL</sequence>
<comment type="caution">
    <text evidence="1">The sequence shown here is derived from an EMBL/GenBank/DDBJ whole genome shotgun (WGS) entry which is preliminary data.</text>
</comment>
<name>A0ACC6UDI9_9BURK</name>
<dbReference type="EMBL" id="JBFRCH010000068">
    <property type="protein sequence ID" value="MEX3937768.1"/>
    <property type="molecule type" value="Genomic_DNA"/>
</dbReference>
<accession>A0ACC6UDI9</accession>
<evidence type="ECO:0000313" key="2">
    <source>
        <dbReference type="Proteomes" id="UP001558850"/>
    </source>
</evidence>
<dbReference type="Proteomes" id="UP001558850">
    <property type="component" value="Unassembled WGS sequence"/>
</dbReference>